<sequence length="296" mass="32026">MVTSPRPEADPAVHNHVAEGATVMGHVVQAGTFSGQVHFHYRDQNAPLDLLSLRRWLDRVAEDFRAVAEQDRTGREHGKRLDSTRAVVADPGQESRQRDVIRRLLVAGLCGYLARTRDAAPPPLPEQILLDLVVFALWPVVTARRLPRDWQGELAEITSARLASLVAQARTSWRSGDGTAAETFARALARRSLFPAMSVLFDDLADPRRGGALLTSMALVGGLPEPRTGTARTVFVWAVGIVGGAAAVTVVLDRESQVHRLLEEAIATLPDGSADLDLTELLAEFIDALLEQGGTG</sequence>
<evidence type="ECO:0000313" key="3">
    <source>
        <dbReference type="Proteomes" id="UP000185596"/>
    </source>
</evidence>
<keyword evidence="3" id="KW-1185">Reference proteome</keyword>
<gene>
    <name evidence="2" type="ORF">BU204_25580</name>
</gene>
<feature type="transmembrane region" description="Helical" evidence="1">
    <location>
        <begin position="234"/>
        <end position="252"/>
    </location>
</feature>
<protein>
    <submittedName>
        <fullName evidence="2">Uncharacterized protein</fullName>
    </submittedName>
</protein>
<dbReference type="AlphaFoldDB" id="A0A1Q8CK82"/>
<proteinExistence type="predicted"/>
<evidence type="ECO:0000313" key="2">
    <source>
        <dbReference type="EMBL" id="OLF14778.1"/>
    </source>
</evidence>
<reference evidence="2 3" key="1">
    <citation type="submission" date="2016-12" db="EMBL/GenBank/DDBJ databases">
        <title>The draft genome sequence of Actinophytocola sp. 11-183.</title>
        <authorList>
            <person name="Wang W."/>
            <person name="Yuan L."/>
        </authorList>
    </citation>
    <scope>NUCLEOTIDE SEQUENCE [LARGE SCALE GENOMIC DNA]</scope>
    <source>
        <strain evidence="2 3">11-183</strain>
    </source>
</reference>
<organism evidence="2 3">
    <name type="scientific">Actinophytocola xanthii</name>
    <dbReference type="NCBI Taxonomy" id="1912961"/>
    <lineage>
        <taxon>Bacteria</taxon>
        <taxon>Bacillati</taxon>
        <taxon>Actinomycetota</taxon>
        <taxon>Actinomycetes</taxon>
        <taxon>Pseudonocardiales</taxon>
        <taxon>Pseudonocardiaceae</taxon>
    </lineage>
</organism>
<dbReference type="STRING" id="1912961.BU204_25580"/>
<keyword evidence="1" id="KW-0812">Transmembrane</keyword>
<keyword evidence="1" id="KW-0472">Membrane</keyword>
<name>A0A1Q8CK82_9PSEU</name>
<accession>A0A1Q8CK82</accession>
<dbReference type="EMBL" id="MSIE01000049">
    <property type="protein sequence ID" value="OLF14778.1"/>
    <property type="molecule type" value="Genomic_DNA"/>
</dbReference>
<keyword evidence="1" id="KW-1133">Transmembrane helix</keyword>
<evidence type="ECO:0000256" key="1">
    <source>
        <dbReference type="SAM" id="Phobius"/>
    </source>
</evidence>
<dbReference type="Proteomes" id="UP000185596">
    <property type="component" value="Unassembled WGS sequence"/>
</dbReference>
<comment type="caution">
    <text evidence="2">The sequence shown here is derived from an EMBL/GenBank/DDBJ whole genome shotgun (WGS) entry which is preliminary data.</text>
</comment>